<sequence length="371" mass="40567">MTWRNAYKVAWAVALTALLAACARLGADSMAAPRATYTNPLLPSGPDPWITQVDGVYYYTHTLGNRIALWRTVDIATLSEAEPLVVWTPPENGLNAHSIWAPELHRLDGKWFLYYTATASGFTDDAHRAVFVLENASADPMNTQWIDRGRINTAYAGIDGTVFSHGGKRYFVYSPYTDTDTSLAIAEMANPWTLAGRETIIARPDRPWEQQGGRQIVEGPEFLLGPNGDLFLTYSASACWSDDYSLGLLHAAPGADPLDAAAWSKSPQPVLKSANGVYATGHNGFFVSPDGEENWIIYHANSGPGMKCTSKRAPHIQRFGWTDEGWPAFGEPVAEATPLPVPSGTRRSELNRRPSPRQIPAAAPTSEPPIR</sequence>
<dbReference type="PROSITE" id="PS51257">
    <property type="entry name" value="PROKAR_LIPOPROTEIN"/>
    <property type="match status" value="1"/>
</dbReference>
<evidence type="ECO:0000256" key="1">
    <source>
        <dbReference type="ARBA" id="ARBA00009865"/>
    </source>
</evidence>
<dbReference type="GO" id="GO:0016787">
    <property type="term" value="F:hydrolase activity"/>
    <property type="evidence" value="ECO:0007669"/>
    <property type="project" value="UniProtKB-KW"/>
</dbReference>
<organism evidence="8 9">
    <name type="scientific">Steroidobacter gossypii</name>
    <dbReference type="NCBI Taxonomy" id="2805490"/>
    <lineage>
        <taxon>Bacteria</taxon>
        <taxon>Pseudomonadati</taxon>
        <taxon>Pseudomonadota</taxon>
        <taxon>Gammaproteobacteria</taxon>
        <taxon>Steroidobacterales</taxon>
        <taxon>Steroidobacteraceae</taxon>
        <taxon>Steroidobacter</taxon>
    </lineage>
</organism>
<name>A0ABS1WZE4_9GAMM</name>
<comment type="caution">
    <text evidence="8">The sequence shown here is derived from an EMBL/GenBank/DDBJ whole genome shotgun (WGS) entry which is preliminary data.</text>
</comment>
<comment type="similarity">
    <text evidence="1 5">Belongs to the glycosyl hydrolase 43 family.</text>
</comment>
<evidence type="ECO:0000313" key="8">
    <source>
        <dbReference type="EMBL" id="MBM0106322.1"/>
    </source>
</evidence>
<feature type="chain" id="PRO_5045365806" evidence="7">
    <location>
        <begin position="27"/>
        <end position="371"/>
    </location>
</feature>
<dbReference type="PANTHER" id="PTHR43817:SF1">
    <property type="entry name" value="HYDROLASE, FAMILY 43, PUTATIVE (AFU_ORTHOLOGUE AFUA_3G01660)-RELATED"/>
    <property type="match status" value="1"/>
</dbReference>
<dbReference type="InterPro" id="IPR016828">
    <property type="entry name" value="Alpha-L-arabinofuranosidase"/>
</dbReference>
<dbReference type="EMBL" id="JAEVLS010000003">
    <property type="protein sequence ID" value="MBM0106322.1"/>
    <property type="molecule type" value="Genomic_DNA"/>
</dbReference>
<dbReference type="Gene3D" id="2.115.10.20">
    <property type="entry name" value="Glycosyl hydrolase domain, family 43"/>
    <property type="match status" value="1"/>
</dbReference>
<dbReference type="PIRSF" id="PIRSF025414">
    <property type="entry name" value="Alpha-L-arabinofuranosidase"/>
    <property type="match status" value="1"/>
</dbReference>
<evidence type="ECO:0000256" key="6">
    <source>
        <dbReference type="SAM" id="MobiDB-lite"/>
    </source>
</evidence>
<evidence type="ECO:0000256" key="5">
    <source>
        <dbReference type="RuleBase" id="RU361187"/>
    </source>
</evidence>
<evidence type="ECO:0000256" key="3">
    <source>
        <dbReference type="ARBA" id="ARBA00022801"/>
    </source>
</evidence>
<dbReference type="Proteomes" id="UP000661077">
    <property type="component" value="Unassembled WGS sequence"/>
</dbReference>
<evidence type="ECO:0000256" key="7">
    <source>
        <dbReference type="SAM" id="SignalP"/>
    </source>
</evidence>
<evidence type="ECO:0000256" key="2">
    <source>
        <dbReference type="ARBA" id="ARBA00022729"/>
    </source>
</evidence>
<accession>A0ABS1WZE4</accession>
<dbReference type="InterPro" id="IPR006710">
    <property type="entry name" value="Glyco_hydro_43"/>
</dbReference>
<dbReference type="CDD" id="cd18820">
    <property type="entry name" value="GH43_LbAraf43-like"/>
    <property type="match status" value="1"/>
</dbReference>
<feature type="signal peptide" evidence="7">
    <location>
        <begin position="1"/>
        <end position="26"/>
    </location>
</feature>
<dbReference type="SUPFAM" id="SSF75005">
    <property type="entry name" value="Arabinanase/levansucrase/invertase"/>
    <property type="match status" value="1"/>
</dbReference>
<feature type="region of interest" description="Disordered" evidence="6">
    <location>
        <begin position="330"/>
        <end position="371"/>
    </location>
</feature>
<keyword evidence="4 5" id="KW-0326">Glycosidase</keyword>
<keyword evidence="2 7" id="KW-0732">Signal</keyword>
<evidence type="ECO:0000313" key="9">
    <source>
        <dbReference type="Proteomes" id="UP000661077"/>
    </source>
</evidence>
<dbReference type="RefSeq" id="WP_203168428.1">
    <property type="nucleotide sequence ID" value="NZ_JAEVLS010000003.1"/>
</dbReference>
<dbReference type="PANTHER" id="PTHR43817">
    <property type="entry name" value="GLYCOSYL HYDROLASE"/>
    <property type="match status" value="1"/>
</dbReference>
<dbReference type="InterPro" id="IPR023296">
    <property type="entry name" value="Glyco_hydro_beta-prop_sf"/>
</dbReference>
<reference evidence="8 9" key="1">
    <citation type="journal article" date="2021" name="Int. J. Syst. Evol. Microbiol.">
        <title>Steroidobacter gossypii sp. nov., isolated from soil of cotton cropping field.</title>
        <authorList>
            <person name="Huang R."/>
            <person name="Yang S."/>
            <person name="Zhen C."/>
            <person name="Liu W."/>
        </authorList>
    </citation>
    <scope>NUCLEOTIDE SEQUENCE [LARGE SCALE GENOMIC DNA]</scope>
    <source>
        <strain evidence="8 9">S1-65</strain>
    </source>
</reference>
<proteinExistence type="inferred from homology"/>
<gene>
    <name evidence="8" type="ORF">JM946_16430</name>
</gene>
<dbReference type="Pfam" id="PF04616">
    <property type="entry name" value="Glyco_hydro_43"/>
    <property type="match status" value="1"/>
</dbReference>
<protein>
    <submittedName>
        <fullName evidence="8">Glycoside hydrolase family 43 protein</fullName>
    </submittedName>
</protein>
<evidence type="ECO:0000256" key="4">
    <source>
        <dbReference type="ARBA" id="ARBA00023295"/>
    </source>
</evidence>
<keyword evidence="9" id="KW-1185">Reference proteome</keyword>
<keyword evidence="3 5" id="KW-0378">Hydrolase</keyword>